<dbReference type="EMBL" id="BMZA01000001">
    <property type="protein sequence ID" value="GGY90013.1"/>
    <property type="molecule type" value="Genomic_DNA"/>
</dbReference>
<feature type="domain" description="ABM" evidence="1">
    <location>
        <begin position="4"/>
        <end position="92"/>
    </location>
</feature>
<dbReference type="InterPro" id="IPR007138">
    <property type="entry name" value="ABM_dom"/>
</dbReference>
<reference evidence="2" key="2">
    <citation type="submission" date="2020-09" db="EMBL/GenBank/DDBJ databases">
        <authorList>
            <person name="Sun Q."/>
            <person name="Kim S."/>
        </authorList>
    </citation>
    <scope>NUCLEOTIDE SEQUENCE</scope>
    <source>
        <strain evidence="2">KCTC 32255</strain>
    </source>
</reference>
<sequence>MTKAVITFELPLKPEAVEGFLEMIPAILTETATKDGFISIAAHRKPDDPNTLLLLEEWESAQHYQTYLQWRMDTGLMDVLGPILGGEPKILIWDEPFLRF</sequence>
<evidence type="ECO:0000313" key="2">
    <source>
        <dbReference type="EMBL" id="GGY90013.1"/>
    </source>
</evidence>
<gene>
    <name evidence="2" type="ORF">GCM10011614_00730</name>
</gene>
<keyword evidence="3" id="KW-1185">Reference proteome</keyword>
<accession>A0A918P8A7</accession>
<dbReference type="InterPro" id="IPR011008">
    <property type="entry name" value="Dimeric_a/b-barrel"/>
</dbReference>
<dbReference type="AlphaFoldDB" id="A0A918P8A7"/>
<dbReference type="SUPFAM" id="SSF54909">
    <property type="entry name" value="Dimeric alpha+beta barrel"/>
    <property type="match status" value="1"/>
</dbReference>
<dbReference type="Proteomes" id="UP000648075">
    <property type="component" value="Unassembled WGS sequence"/>
</dbReference>
<organism evidence="2 3">
    <name type="scientific">Novosphingobium colocasiae</name>
    <dbReference type="NCBI Taxonomy" id="1256513"/>
    <lineage>
        <taxon>Bacteria</taxon>
        <taxon>Pseudomonadati</taxon>
        <taxon>Pseudomonadota</taxon>
        <taxon>Alphaproteobacteria</taxon>
        <taxon>Sphingomonadales</taxon>
        <taxon>Sphingomonadaceae</taxon>
        <taxon>Novosphingobium</taxon>
    </lineage>
</organism>
<proteinExistence type="predicted"/>
<protein>
    <recommendedName>
        <fullName evidence="1">ABM domain-containing protein</fullName>
    </recommendedName>
</protein>
<dbReference type="PROSITE" id="PS51725">
    <property type="entry name" value="ABM"/>
    <property type="match status" value="1"/>
</dbReference>
<dbReference type="Gene3D" id="3.30.70.100">
    <property type="match status" value="1"/>
</dbReference>
<evidence type="ECO:0000259" key="1">
    <source>
        <dbReference type="PROSITE" id="PS51725"/>
    </source>
</evidence>
<dbReference type="RefSeq" id="WP_189619113.1">
    <property type="nucleotide sequence ID" value="NZ_BMZA01000001.1"/>
</dbReference>
<dbReference type="Pfam" id="PF03992">
    <property type="entry name" value="ABM"/>
    <property type="match status" value="1"/>
</dbReference>
<comment type="caution">
    <text evidence="2">The sequence shown here is derived from an EMBL/GenBank/DDBJ whole genome shotgun (WGS) entry which is preliminary data.</text>
</comment>
<name>A0A918P8A7_9SPHN</name>
<evidence type="ECO:0000313" key="3">
    <source>
        <dbReference type="Proteomes" id="UP000648075"/>
    </source>
</evidence>
<reference evidence="2" key="1">
    <citation type="journal article" date="2014" name="Int. J. Syst. Evol. Microbiol.">
        <title>Complete genome sequence of Corynebacterium casei LMG S-19264T (=DSM 44701T), isolated from a smear-ripened cheese.</title>
        <authorList>
            <consortium name="US DOE Joint Genome Institute (JGI-PGF)"/>
            <person name="Walter F."/>
            <person name="Albersmeier A."/>
            <person name="Kalinowski J."/>
            <person name="Ruckert C."/>
        </authorList>
    </citation>
    <scope>NUCLEOTIDE SEQUENCE</scope>
    <source>
        <strain evidence="2">KCTC 32255</strain>
    </source>
</reference>